<protein>
    <submittedName>
        <fullName evidence="2">Uncharacterized protein</fullName>
    </submittedName>
</protein>
<organism evidence="2 3">
    <name type="scientific">Purpureocillium lilacinum</name>
    <name type="common">Paecilomyces lilacinus</name>
    <dbReference type="NCBI Taxonomy" id="33203"/>
    <lineage>
        <taxon>Eukaryota</taxon>
        <taxon>Fungi</taxon>
        <taxon>Dikarya</taxon>
        <taxon>Ascomycota</taxon>
        <taxon>Pezizomycotina</taxon>
        <taxon>Sordariomycetes</taxon>
        <taxon>Hypocreomycetidae</taxon>
        <taxon>Hypocreales</taxon>
        <taxon>Ophiocordycipitaceae</taxon>
        <taxon>Purpureocillium</taxon>
    </lineage>
</organism>
<evidence type="ECO:0000313" key="2">
    <source>
        <dbReference type="EMBL" id="PWI69316.1"/>
    </source>
</evidence>
<keyword evidence="1" id="KW-0732">Signal</keyword>
<dbReference type="Proteomes" id="UP000245956">
    <property type="component" value="Unassembled WGS sequence"/>
</dbReference>
<feature type="chain" id="PRO_5015768305" evidence="1">
    <location>
        <begin position="20"/>
        <end position="411"/>
    </location>
</feature>
<comment type="caution">
    <text evidence="2">The sequence shown here is derived from an EMBL/GenBank/DDBJ whole genome shotgun (WGS) entry which is preliminary data.</text>
</comment>
<proteinExistence type="predicted"/>
<dbReference type="AlphaFoldDB" id="A0A2U3E4B2"/>
<dbReference type="EMBL" id="LCWV01000012">
    <property type="protein sequence ID" value="PWI69316.1"/>
    <property type="molecule type" value="Genomic_DNA"/>
</dbReference>
<sequence length="411" mass="44635">MLRTALATCLALPIVLASADTPPDILVELCKQRGQVPQKDGDSWICVQNSRICGPGEDLATLHKDTKTGEYVCCAPGWKLKDGSCVDPRQPPKPVPGTCAARVEDVGLESLLGRILAPCFPCGTTALDAFVTEYTGLLKSALTLVEDTCSRPGCTTPAPDPDNWWKCPRDGSPCKWLALENNKTPKSLAATGSERKVLPNPNVPVANYKYPFDTWVTTWPDDDLEIYIKGEKVRPQASGTSYLIPAGTSGDDVYYKSSRGTQIQFYGACSPDTPCTGEEVVPWTQGKAVTVADRDAVIDVSKYTSDGDLVFTIADTSVTTEQYTILADGKEVGKTHGRPTLGTDKYNTKNIANVDVGAGPWGALRSIANDGFWGSFRIPKGTQQVTVHMNFEGPGWPYYLFEYRIDKLCKC</sequence>
<evidence type="ECO:0000313" key="3">
    <source>
        <dbReference type="Proteomes" id="UP000245956"/>
    </source>
</evidence>
<evidence type="ECO:0000256" key="1">
    <source>
        <dbReference type="SAM" id="SignalP"/>
    </source>
</evidence>
<feature type="signal peptide" evidence="1">
    <location>
        <begin position="1"/>
        <end position="19"/>
    </location>
</feature>
<reference evidence="2 3" key="1">
    <citation type="journal article" date="2016" name="Front. Microbiol.">
        <title>Genome and transcriptome sequences reveal the specific parasitism of the nematophagous Purpureocillium lilacinum 36-1.</title>
        <authorList>
            <person name="Xie J."/>
            <person name="Li S."/>
            <person name="Mo C."/>
            <person name="Xiao X."/>
            <person name="Peng D."/>
            <person name="Wang G."/>
            <person name="Xiao Y."/>
        </authorList>
    </citation>
    <scope>NUCLEOTIDE SEQUENCE [LARGE SCALE GENOMIC DNA]</scope>
    <source>
        <strain evidence="2 3">36-1</strain>
    </source>
</reference>
<gene>
    <name evidence="2" type="ORF">PCL_00963</name>
</gene>
<accession>A0A2U3E4B2</accession>
<name>A0A2U3E4B2_PURLI</name>